<dbReference type="OrthoDB" id="250175at2759"/>
<reference evidence="2" key="1">
    <citation type="submission" date="2022-11" db="EMBL/GenBank/DDBJ databases">
        <authorList>
            <person name="Petersen C."/>
        </authorList>
    </citation>
    <scope>NUCLEOTIDE SEQUENCE</scope>
    <source>
        <strain evidence="2">IBT 30069</strain>
    </source>
</reference>
<proteinExistence type="predicted"/>
<evidence type="ECO:0000256" key="1">
    <source>
        <dbReference type="SAM" id="MobiDB-lite"/>
    </source>
</evidence>
<dbReference type="AlphaFoldDB" id="A0A9W9K4Z4"/>
<protein>
    <recommendedName>
        <fullName evidence="4">Tetratricopeptide-like helical</fullName>
    </recommendedName>
</protein>
<keyword evidence="3" id="KW-1185">Reference proteome</keyword>
<dbReference type="InterPro" id="IPR011990">
    <property type="entry name" value="TPR-like_helical_dom_sf"/>
</dbReference>
<evidence type="ECO:0008006" key="4">
    <source>
        <dbReference type="Google" id="ProtNLM"/>
    </source>
</evidence>
<accession>A0A9W9K4Z4</accession>
<evidence type="ECO:0000313" key="2">
    <source>
        <dbReference type="EMBL" id="KAJ5093343.1"/>
    </source>
</evidence>
<organism evidence="2 3">
    <name type="scientific">Penicillium angulare</name>
    <dbReference type="NCBI Taxonomy" id="116970"/>
    <lineage>
        <taxon>Eukaryota</taxon>
        <taxon>Fungi</taxon>
        <taxon>Dikarya</taxon>
        <taxon>Ascomycota</taxon>
        <taxon>Pezizomycotina</taxon>
        <taxon>Eurotiomycetes</taxon>
        <taxon>Eurotiomycetidae</taxon>
        <taxon>Eurotiales</taxon>
        <taxon>Aspergillaceae</taxon>
        <taxon>Penicillium</taxon>
    </lineage>
</organism>
<feature type="region of interest" description="Disordered" evidence="1">
    <location>
        <begin position="52"/>
        <end position="92"/>
    </location>
</feature>
<reference evidence="2" key="2">
    <citation type="journal article" date="2023" name="IMA Fungus">
        <title>Comparative genomic study of the Penicillium genus elucidates a diverse pangenome and 15 lateral gene transfer events.</title>
        <authorList>
            <person name="Petersen C."/>
            <person name="Sorensen T."/>
            <person name="Nielsen M.R."/>
            <person name="Sondergaard T.E."/>
            <person name="Sorensen J.L."/>
            <person name="Fitzpatrick D.A."/>
            <person name="Frisvad J.C."/>
            <person name="Nielsen K.L."/>
        </authorList>
    </citation>
    <scope>NUCLEOTIDE SEQUENCE</scope>
    <source>
        <strain evidence="2">IBT 30069</strain>
    </source>
</reference>
<dbReference type="Gene3D" id="1.25.40.10">
    <property type="entry name" value="Tetratricopeptide repeat domain"/>
    <property type="match status" value="1"/>
</dbReference>
<comment type="caution">
    <text evidence="2">The sequence shown here is derived from an EMBL/GenBank/DDBJ whole genome shotgun (WGS) entry which is preliminary data.</text>
</comment>
<gene>
    <name evidence="2" type="ORF">N7456_009204</name>
</gene>
<dbReference type="Proteomes" id="UP001149165">
    <property type="component" value="Unassembled WGS sequence"/>
</dbReference>
<sequence>MARPSPSLQRCLNTRQFLFPTSTISNTPRYTSAVNLPANFHPNTRPTCMATRSFHQSTPRQAKSRPAPAANAMRRAKQSKLSREEALERSGQMDYAVDSRGLHLGSLEAYREGKLDSKDVMMDKFQRVARFQYDAGIRDGFIPRAISEKTFNEVGTKLISAAWTNPPNGHSIRAISTDVDAMIRLGFMISIDQPELRGWIVSSCALARSAWAVVTLARRQITDTSLPTGPQGNSWLQENEKLSDEGYPAAMLLHAKVLSLKGQFHEALELLEKRVLPHLKASSRRAPTFEDITLGGILDSPYRLYAVVQATLGEHYDSKKYRDGADEALKIAAVEYNDIQALVEYGGLMMNQNKLGLYEECMSKAASAGDAKACLFLANYYYLTYLGVYPTHGEQKPTKNNPDPLATWKPITPTREAKATELTTWGVRYYLSVLKKMVNISTSRPEYYTLARDWYALAYEHGEGGAAFMSALMDRELGLLHNGRVYLEKSKMQHDPLFQKKMEELKANWYDSAYEPSVSRKMLPVQ</sequence>
<name>A0A9W9K4Z4_9EURO</name>
<dbReference type="EMBL" id="JAPQKH010000006">
    <property type="protein sequence ID" value="KAJ5093343.1"/>
    <property type="molecule type" value="Genomic_DNA"/>
</dbReference>
<dbReference type="SUPFAM" id="SSF81901">
    <property type="entry name" value="HCP-like"/>
    <property type="match status" value="1"/>
</dbReference>
<evidence type="ECO:0000313" key="3">
    <source>
        <dbReference type="Proteomes" id="UP001149165"/>
    </source>
</evidence>